<dbReference type="InterPro" id="IPR050925">
    <property type="entry name" value="Rhomboid_protease_S54"/>
</dbReference>
<evidence type="ECO:0000313" key="10">
    <source>
        <dbReference type="Proteomes" id="UP000184368"/>
    </source>
</evidence>
<keyword evidence="10" id="KW-1185">Reference proteome</keyword>
<feature type="transmembrane region" description="Helical" evidence="7">
    <location>
        <begin position="180"/>
        <end position="203"/>
    </location>
</feature>
<name>A0A1M4Y0X3_9BACT</name>
<evidence type="ECO:0000256" key="2">
    <source>
        <dbReference type="ARBA" id="ARBA00009045"/>
    </source>
</evidence>
<keyword evidence="5 7" id="KW-1133">Transmembrane helix</keyword>
<feature type="transmembrane region" description="Helical" evidence="7">
    <location>
        <begin position="138"/>
        <end position="159"/>
    </location>
</feature>
<evidence type="ECO:0000256" key="5">
    <source>
        <dbReference type="ARBA" id="ARBA00022989"/>
    </source>
</evidence>
<sequence length="212" mass="23632">MLSITLIIVIITSIISFTAFSNEKITNDFIFYPPAISRNGQWYRFITCGLIHAEIFHLFFNMWALYSFGSLVESVFIQIFGVIGKWIYLLMYVTALVASLLPTYNRHKHDAGYRSLGASGAVSAVMFAGLLLMPDAKIGMFFIPIGIPGFLFGPLYLLLTAYMDRRGNSGINHSAHLWGALYGLAFTIVAGYAGGFPVLNYFVESVQAYFSR</sequence>
<proteinExistence type="inferred from homology"/>
<dbReference type="GO" id="GO:0004252">
    <property type="term" value="F:serine-type endopeptidase activity"/>
    <property type="evidence" value="ECO:0007669"/>
    <property type="project" value="InterPro"/>
</dbReference>
<keyword evidence="6 7" id="KW-0472">Membrane</keyword>
<gene>
    <name evidence="9" type="ORF">SAMN05444008_104116</name>
</gene>
<protein>
    <submittedName>
        <fullName evidence="9">Membrane associated serine protease, rhomboid family</fullName>
    </submittedName>
</protein>
<evidence type="ECO:0000259" key="8">
    <source>
        <dbReference type="Pfam" id="PF01694"/>
    </source>
</evidence>
<dbReference type="RefSeq" id="WP_073041225.1">
    <property type="nucleotide sequence ID" value="NZ_FQUO01000004.1"/>
</dbReference>
<evidence type="ECO:0000256" key="6">
    <source>
        <dbReference type="ARBA" id="ARBA00023136"/>
    </source>
</evidence>
<dbReference type="GO" id="GO:0016020">
    <property type="term" value="C:membrane"/>
    <property type="evidence" value="ECO:0007669"/>
    <property type="project" value="UniProtKB-SubCell"/>
</dbReference>
<comment type="subcellular location">
    <subcellularLocation>
        <location evidence="1">Membrane</location>
        <topology evidence="1">Multi-pass membrane protein</topology>
    </subcellularLocation>
</comment>
<dbReference type="OrthoDB" id="9807874at2"/>
<evidence type="ECO:0000313" key="9">
    <source>
        <dbReference type="EMBL" id="SHE99477.1"/>
    </source>
</evidence>
<keyword evidence="3 7" id="KW-0812">Transmembrane</keyword>
<dbReference type="Pfam" id="PF01694">
    <property type="entry name" value="Rhomboid"/>
    <property type="match status" value="1"/>
</dbReference>
<dbReference type="InterPro" id="IPR022764">
    <property type="entry name" value="Peptidase_S54_rhomboid_dom"/>
</dbReference>
<dbReference type="PANTHER" id="PTHR43731:SF14">
    <property type="entry name" value="PRESENILIN-ASSOCIATED RHOMBOID-LIKE PROTEIN, MITOCHONDRIAL"/>
    <property type="match status" value="1"/>
</dbReference>
<reference evidence="9 10" key="1">
    <citation type="submission" date="2016-11" db="EMBL/GenBank/DDBJ databases">
        <authorList>
            <person name="Jaros S."/>
            <person name="Januszkiewicz K."/>
            <person name="Wedrychowicz H."/>
        </authorList>
    </citation>
    <scope>NUCLEOTIDE SEQUENCE [LARGE SCALE GENOMIC DNA]</scope>
    <source>
        <strain evidence="9 10">DSM 26897</strain>
    </source>
</reference>
<dbReference type="EMBL" id="FQUO01000004">
    <property type="protein sequence ID" value="SHE99477.1"/>
    <property type="molecule type" value="Genomic_DNA"/>
</dbReference>
<evidence type="ECO:0000256" key="4">
    <source>
        <dbReference type="ARBA" id="ARBA00022801"/>
    </source>
</evidence>
<dbReference type="Gene3D" id="1.20.1540.10">
    <property type="entry name" value="Rhomboid-like"/>
    <property type="match status" value="1"/>
</dbReference>
<feature type="transmembrane region" description="Helical" evidence="7">
    <location>
        <begin position="42"/>
        <end position="63"/>
    </location>
</feature>
<keyword evidence="4" id="KW-0378">Hydrolase</keyword>
<dbReference type="InterPro" id="IPR035952">
    <property type="entry name" value="Rhomboid-like_sf"/>
</dbReference>
<feature type="domain" description="Peptidase S54 rhomboid" evidence="8">
    <location>
        <begin position="40"/>
        <end position="190"/>
    </location>
</feature>
<keyword evidence="9" id="KW-0645">Protease</keyword>
<accession>A0A1M4Y0X3</accession>
<evidence type="ECO:0000256" key="7">
    <source>
        <dbReference type="SAM" id="Phobius"/>
    </source>
</evidence>
<dbReference type="GO" id="GO:0006508">
    <property type="term" value="P:proteolysis"/>
    <property type="evidence" value="ECO:0007669"/>
    <property type="project" value="UniProtKB-KW"/>
</dbReference>
<dbReference type="AlphaFoldDB" id="A0A1M4Y0X3"/>
<comment type="similarity">
    <text evidence="2">Belongs to the peptidase S54 family.</text>
</comment>
<dbReference type="SUPFAM" id="SSF144091">
    <property type="entry name" value="Rhomboid-like"/>
    <property type="match status" value="1"/>
</dbReference>
<feature type="transmembrane region" description="Helical" evidence="7">
    <location>
        <begin position="6"/>
        <end position="22"/>
    </location>
</feature>
<dbReference type="PANTHER" id="PTHR43731">
    <property type="entry name" value="RHOMBOID PROTEASE"/>
    <property type="match status" value="1"/>
</dbReference>
<evidence type="ECO:0000256" key="1">
    <source>
        <dbReference type="ARBA" id="ARBA00004141"/>
    </source>
</evidence>
<dbReference type="Proteomes" id="UP000184368">
    <property type="component" value="Unassembled WGS sequence"/>
</dbReference>
<feature type="transmembrane region" description="Helical" evidence="7">
    <location>
        <begin position="113"/>
        <end position="132"/>
    </location>
</feature>
<organism evidence="9 10">
    <name type="scientific">Cnuella takakiae</name>
    <dbReference type="NCBI Taxonomy" id="1302690"/>
    <lineage>
        <taxon>Bacteria</taxon>
        <taxon>Pseudomonadati</taxon>
        <taxon>Bacteroidota</taxon>
        <taxon>Chitinophagia</taxon>
        <taxon>Chitinophagales</taxon>
        <taxon>Chitinophagaceae</taxon>
        <taxon>Cnuella</taxon>
    </lineage>
</organism>
<dbReference type="STRING" id="1302690.BUE76_14755"/>
<feature type="transmembrane region" description="Helical" evidence="7">
    <location>
        <begin position="75"/>
        <end position="101"/>
    </location>
</feature>
<evidence type="ECO:0000256" key="3">
    <source>
        <dbReference type="ARBA" id="ARBA00022692"/>
    </source>
</evidence>